<sequence length="49" mass="5400">MCFSNPPFGSSYENSIVVEDPVAPGTALYKNSTVRLIRKKYSKGMIDTS</sequence>
<accession>A0A9K3H7Q1</accession>
<reference evidence="1" key="2">
    <citation type="submission" date="2020-06" db="EMBL/GenBank/DDBJ databases">
        <title>Helianthus annuus Genome sequencing and assembly Release 2.</title>
        <authorList>
            <person name="Gouzy J."/>
            <person name="Langlade N."/>
            <person name="Munos S."/>
        </authorList>
    </citation>
    <scope>NUCLEOTIDE SEQUENCE</scope>
    <source>
        <tissue evidence="1">Leaves</tissue>
    </source>
</reference>
<dbReference type="AlphaFoldDB" id="A0A9K3H7Q1"/>
<gene>
    <name evidence="1" type="ORF">HanXRQr2_Chr14g0634391</name>
</gene>
<reference evidence="1" key="1">
    <citation type="journal article" date="2017" name="Nature">
        <title>The sunflower genome provides insights into oil metabolism, flowering and Asterid evolution.</title>
        <authorList>
            <person name="Badouin H."/>
            <person name="Gouzy J."/>
            <person name="Grassa C.J."/>
            <person name="Murat F."/>
            <person name="Staton S.E."/>
            <person name="Cottret L."/>
            <person name="Lelandais-Briere C."/>
            <person name="Owens G.L."/>
            <person name="Carrere S."/>
            <person name="Mayjonade B."/>
            <person name="Legrand L."/>
            <person name="Gill N."/>
            <person name="Kane N.C."/>
            <person name="Bowers J.E."/>
            <person name="Hubner S."/>
            <person name="Bellec A."/>
            <person name="Berard A."/>
            <person name="Berges H."/>
            <person name="Blanchet N."/>
            <person name="Boniface M.C."/>
            <person name="Brunel D."/>
            <person name="Catrice O."/>
            <person name="Chaidir N."/>
            <person name="Claudel C."/>
            <person name="Donnadieu C."/>
            <person name="Faraut T."/>
            <person name="Fievet G."/>
            <person name="Helmstetter N."/>
            <person name="King M."/>
            <person name="Knapp S.J."/>
            <person name="Lai Z."/>
            <person name="Le Paslier M.C."/>
            <person name="Lippi Y."/>
            <person name="Lorenzon L."/>
            <person name="Mandel J.R."/>
            <person name="Marage G."/>
            <person name="Marchand G."/>
            <person name="Marquand E."/>
            <person name="Bret-Mestries E."/>
            <person name="Morien E."/>
            <person name="Nambeesan S."/>
            <person name="Nguyen T."/>
            <person name="Pegot-Espagnet P."/>
            <person name="Pouilly N."/>
            <person name="Raftis F."/>
            <person name="Sallet E."/>
            <person name="Schiex T."/>
            <person name="Thomas J."/>
            <person name="Vandecasteele C."/>
            <person name="Vares D."/>
            <person name="Vear F."/>
            <person name="Vautrin S."/>
            <person name="Crespi M."/>
            <person name="Mangin B."/>
            <person name="Burke J.M."/>
            <person name="Salse J."/>
            <person name="Munos S."/>
            <person name="Vincourt P."/>
            <person name="Rieseberg L.H."/>
            <person name="Langlade N.B."/>
        </authorList>
    </citation>
    <scope>NUCLEOTIDE SEQUENCE</scope>
    <source>
        <tissue evidence="1">Leaves</tissue>
    </source>
</reference>
<evidence type="ECO:0000313" key="2">
    <source>
        <dbReference type="Proteomes" id="UP000215914"/>
    </source>
</evidence>
<organism evidence="1 2">
    <name type="scientific">Helianthus annuus</name>
    <name type="common">Common sunflower</name>
    <dbReference type="NCBI Taxonomy" id="4232"/>
    <lineage>
        <taxon>Eukaryota</taxon>
        <taxon>Viridiplantae</taxon>
        <taxon>Streptophyta</taxon>
        <taxon>Embryophyta</taxon>
        <taxon>Tracheophyta</taxon>
        <taxon>Spermatophyta</taxon>
        <taxon>Magnoliopsida</taxon>
        <taxon>eudicotyledons</taxon>
        <taxon>Gunneridae</taxon>
        <taxon>Pentapetalae</taxon>
        <taxon>asterids</taxon>
        <taxon>campanulids</taxon>
        <taxon>Asterales</taxon>
        <taxon>Asteraceae</taxon>
        <taxon>Asteroideae</taxon>
        <taxon>Heliantheae alliance</taxon>
        <taxon>Heliantheae</taxon>
        <taxon>Helianthus</taxon>
    </lineage>
</organism>
<protein>
    <submittedName>
        <fullName evidence="1">Uncharacterized protein</fullName>
    </submittedName>
</protein>
<comment type="caution">
    <text evidence="1">The sequence shown here is derived from an EMBL/GenBank/DDBJ whole genome shotgun (WGS) entry which is preliminary data.</text>
</comment>
<dbReference type="Proteomes" id="UP000215914">
    <property type="component" value="Unassembled WGS sequence"/>
</dbReference>
<keyword evidence="2" id="KW-1185">Reference proteome</keyword>
<evidence type="ECO:0000313" key="1">
    <source>
        <dbReference type="EMBL" id="KAF5768264.1"/>
    </source>
</evidence>
<dbReference type="Gramene" id="mRNA:HanXRQr2_Chr14g0634391">
    <property type="protein sequence ID" value="CDS:HanXRQr2_Chr14g0634391.1"/>
    <property type="gene ID" value="HanXRQr2_Chr14g0634391"/>
</dbReference>
<name>A0A9K3H7Q1_HELAN</name>
<dbReference type="EMBL" id="MNCJ02000329">
    <property type="protein sequence ID" value="KAF5768264.1"/>
    <property type="molecule type" value="Genomic_DNA"/>
</dbReference>
<proteinExistence type="predicted"/>